<dbReference type="PANTHER" id="PTHR35841:SF1">
    <property type="entry name" value="PHOSPHONATES-BINDING PERIPLASMIC PROTEIN"/>
    <property type="match status" value="1"/>
</dbReference>
<accession>Q1JVC5</accession>
<reference evidence="1" key="2">
    <citation type="submission" date="2006-05" db="EMBL/GenBank/DDBJ databases">
        <title>Sequencing of the draft genome and assembly of Desulfuromonas acetoxidans DSM 684.</title>
        <authorList>
            <consortium name="US DOE Joint Genome Institute (JGI-PGF)"/>
            <person name="Copeland A."/>
            <person name="Lucas S."/>
            <person name="Lapidus A."/>
            <person name="Barry K."/>
            <person name="Detter J.C."/>
            <person name="Glavina del Rio T."/>
            <person name="Hammon N."/>
            <person name="Israni S."/>
            <person name="Dalin E."/>
            <person name="Tice H."/>
            <person name="Bruce D."/>
            <person name="Pitluck S."/>
            <person name="Richardson P."/>
        </authorList>
    </citation>
    <scope>NUCLEOTIDE SEQUENCE [LARGE SCALE GENOMIC DNA]</scope>
    <source>
        <strain evidence="1">DSM 684</strain>
    </source>
</reference>
<dbReference type="Gene3D" id="3.40.190.10">
    <property type="entry name" value="Periplasmic binding protein-like II"/>
    <property type="match status" value="2"/>
</dbReference>
<dbReference type="EMBL" id="AAEW02000044">
    <property type="protein sequence ID" value="EAT14189.1"/>
    <property type="molecule type" value="Genomic_DNA"/>
</dbReference>
<dbReference type="SUPFAM" id="SSF53850">
    <property type="entry name" value="Periplasmic binding protein-like II"/>
    <property type="match status" value="1"/>
</dbReference>
<dbReference type="Proteomes" id="UP000005695">
    <property type="component" value="Unassembled WGS sequence"/>
</dbReference>
<comment type="caution">
    <text evidence="1">The sequence shown here is derived from an EMBL/GenBank/DDBJ whole genome shotgun (WGS) entry which is preliminary data.</text>
</comment>
<name>Q1JVC5_DESA6</name>
<dbReference type="AlphaFoldDB" id="Q1JVC5"/>
<dbReference type="PANTHER" id="PTHR35841">
    <property type="entry name" value="PHOSPHONATES-BINDING PERIPLASMIC PROTEIN"/>
    <property type="match status" value="1"/>
</dbReference>
<evidence type="ECO:0000313" key="2">
    <source>
        <dbReference type="Proteomes" id="UP000005695"/>
    </source>
</evidence>
<proteinExistence type="predicted"/>
<protein>
    <submittedName>
        <fullName evidence="1">ABC-type phosphate/phosphonate transport system periplasmic component-like</fullName>
    </submittedName>
</protein>
<sequence length="253" mass="28433">MVPERLLKHDFESFAEYLSQQTNRPVELVLEKSYRKLLDSLLADKIDLAYLGPLPFVFLTQQDPSFVPIVRFVDKSGRSTYTCCLADFRGDHINVDSDRPLLVSLPQPYSTCGYLMSEKLLNRHHYSLSNGGYIYSGNHSESALDVLRGVTQIAGLKTSIADKYHHLGLQVIEQSPPLPGFVLIANPRTVPQELIKTIHSRLLALDPQHTTKDAETTHLWGEGIRYGATEVDTSDYDVIRDMLQQIAIPGIDP</sequence>
<dbReference type="Pfam" id="PF12974">
    <property type="entry name" value="Phosphonate-bd"/>
    <property type="match status" value="1"/>
</dbReference>
<keyword evidence="2" id="KW-1185">Reference proteome</keyword>
<reference evidence="1" key="1">
    <citation type="submission" date="2006-05" db="EMBL/GenBank/DDBJ databases">
        <title>Annotation of the draft genome assembly of Desulfuromonas acetoxidans DSM 684.</title>
        <authorList>
            <consortium name="US DOE Joint Genome Institute (JGI-ORNL)"/>
            <person name="Larimer F."/>
            <person name="Land M."/>
            <person name="Hauser L."/>
        </authorList>
    </citation>
    <scope>NUCLEOTIDE SEQUENCE [LARGE SCALE GENOMIC DNA]</scope>
    <source>
        <strain evidence="1">DSM 684</strain>
    </source>
</reference>
<organism evidence="1 2">
    <name type="scientific">Desulfuromonas acetoxidans (strain DSM 684 / 11070)</name>
    <dbReference type="NCBI Taxonomy" id="281689"/>
    <lineage>
        <taxon>Bacteria</taxon>
        <taxon>Pseudomonadati</taxon>
        <taxon>Thermodesulfobacteriota</taxon>
        <taxon>Desulfuromonadia</taxon>
        <taxon>Desulfuromonadales</taxon>
        <taxon>Desulfuromonadaceae</taxon>
        <taxon>Desulfuromonas</taxon>
    </lineage>
</organism>
<gene>
    <name evidence="1" type="ORF">Dace_0048</name>
</gene>
<evidence type="ECO:0000313" key="1">
    <source>
        <dbReference type="EMBL" id="EAT14189.1"/>
    </source>
</evidence>